<evidence type="ECO:0000313" key="2">
    <source>
        <dbReference type="Proteomes" id="UP000271426"/>
    </source>
</evidence>
<name>A0A3G6IUZ7_9CORY</name>
<evidence type="ECO:0008006" key="3">
    <source>
        <dbReference type="Google" id="ProtNLM"/>
    </source>
</evidence>
<reference evidence="1 2" key="1">
    <citation type="submission" date="2018-11" db="EMBL/GenBank/DDBJ databases">
        <authorList>
            <person name="Kleinhagauer T."/>
            <person name="Glaeser S.P."/>
            <person name="Spergser J."/>
            <person name="Ruckert C."/>
            <person name="Kaempfer P."/>
            <person name="Busse H.-J."/>
        </authorList>
    </citation>
    <scope>NUCLEOTIDE SEQUENCE [LARGE SCALE GENOMIC DNA]</scope>
    <source>
        <strain evidence="1 2">812CH</strain>
    </source>
</reference>
<sequence>MMFTQTRTQDPFAARFGKELPTGLREQAQGISWATFSDTFAPIADLRIRITEVETLPGTLKNFHITLLNNTEQGLQEESHCIRSSGAAMACTQLLADRGRRIEMLRFHQCQIFESTVTFILAGNDIHTRWAMGFGGSPEQSIAAALSTAGELLYGSRS</sequence>
<dbReference type="OrthoDB" id="4773719at2"/>
<accession>A0A3G6IUZ7</accession>
<evidence type="ECO:0000313" key="1">
    <source>
        <dbReference type="EMBL" id="AZA08438.1"/>
    </source>
</evidence>
<dbReference type="KEGG" id="cpso:CPPEL_01455"/>
<dbReference type="Proteomes" id="UP000271426">
    <property type="component" value="Chromosome"/>
</dbReference>
<protein>
    <recommendedName>
        <fullName evidence="3">2-isopropylmalate synthase LeuA allosteric (dimerisation) domain-containing protein</fullName>
    </recommendedName>
</protein>
<keyword evidence="2" id="KW-1185">Reference proteome</keyword>
<organism evidence="1 2">
    <name type="scientific">Corynebacterium pseudopelargi</name>
    <dbReference type="NCBI Taxonomy" id="2080757"/>
    <lineage>
        <taxon>Bacteria</taxon>
        <taxon>Bacillati</taxon>
        <taxon>Actinomycetota</taxon>
        <taxon>Actinomycetes</taxon>
        <taxon>Mycobacteriales</taxon>
        <taxon>Corynebacteriaceae</taxon>
        <taxon>Corynebacterium</taxon>
    </lineage>
</organism>
<dbReference type="EMBL" id="CP033898">
    <property type="protein sequence ID" value="AZA08438.1"/>
    <property type="molecule type" value="Genomic_DNA"/>
</dbReference>
<dbReference type="RefSeq" id="WP_123959466.1">
    <property type="nucleotide sequence ID" value="NZ_CP033898.1"/>
</dbReference>
<proteinExistence type="predicted"/>
<gene>
    <name evidence="1" type="ORF">CPPEL_01455</name>
</gene>
<dbReference type="AlphaFoldDB" id="A0A3G6IUZ7"/>